<feature type="domain" description="Phosphogluconate dehydrogenase (decarboxylating) C-terminal" evidence="2">
    <location>
        <begin position="129"/>
        <end position="278"/>
    </location>
</feature>
<evidence type="ECO:0008006" key="5">
    <source>
        <dbReference type="Google" id="ProtNLM"/>
    </source>
</evidence>
<dbReference type="RefSeq" id="WP_209459609.1">
    <property type="nucleotide sequence ID" value="NZ_JAGGKC010000014.1"/>
</dbReference>
<dbReference type="SUPFAM" id="SSF51735">
    <property type="entry name" value="NAD(P)-binding Rossmann-fold domains"/>
    <property type="match status" value="1"/>
</dbReference>
<evidence type="ECO:0000259" key="1">
    <source>
        <dbReference type="Pfam" id="PF07991"/>
    </source>
</evidence>
<sequence length="286" mass="30976">MSKIVVSVVGAGGKMGTRTSNNLAKALDKVELYFVENGARGIESIKERGFEVTPMEVAIPKSDVVILAVPDSLIHVISKGVVDLMTPGSGLVILDPAAAVAREVALRDDCTFAVTHPCHPSYFLDQDSFEARHDYFGGLGGKQDIVMAKIQGDDAKFEQCRTVSELMFAPVEHSFVMGIRDIAFLEPTLVEILGATALYAMAETVNKAVEKGIQKEAAVSFLSGHIYNLSANFLGFLGNTPVSDACKVAIGLGNKLVLRDDWRQIWEEDVLDKVIATMLHPENPQI</sequence>
<dbReference type="Pfam" id="PF16896">
    <property type="entry name" value="PGDH_C"/>
    <property type="match status" value="1"/>
</dbReference>
<reference evidence="3 4" key="1">
    <citation type="submission" date="2021-03" db="EMBL/GenBank/DDBJ databases">
        <title>Genomic Encyclopedia of Type Strains, Phase IV (KMG-IV): sequencing the most valuable type-strain genomes for metagenomic binning, comparative biology and taxonomic classification.</title>
        <authorList>
            <person name="Goeker M."/>
        </authorList>
    </citation>
    <scope>NUCLEOTIDE SEQUENCE [LARGE SCALE GENOMIC DNA]</scope>
    <source>
        <strain evidence="3 4">DSM 6139</strain>
    </source>
</reference>
<comment type="caution">
    <text evidence="3">The sequence shown here is derived from an EMBL/GenBank/DDBJ whole genome shotgun (WGS) entry which is preliminary data.</text>
</comment>
<keyword evidence="4" id="KW-1185">Reference proteome</keyword>
<dbReference type="InterPro" id="IPR036291">
    <property type="entry name" value="NAD(P)-bd_dom_sf"/>
</dbReference>
<gene>
    <name evidence="3" type="ORF">J2Z34_001900</name>
</gene>
<dbReference type="InterPro" id="IPR031663">
    <property type="entry name" value="PGDH_C"/>
</dbReference>
<proteinExistence type="predicted"/>
<evidence type="ECO:0000259" key="2">
    <source>
        <dbReference type="Pfam" id="PF16896"/>
    </source>
</evidence>
<evidence type="ECO:0000313" key="3">
    <source>
        <dbReference type="EMBL" id="MBP1919411.1"/>
    </source>
</evidence>
<evidence type="ECO:0000313" key="4">
    <source>
        <dbReference type="Proteomes" id="UP001519271"/>
    </source>
</evidence>
<dbReference type="Pfam" id="PF07991">
    <property type="entry name" value="KARI_N"/>
    <property type="match status" value="1"/>
</dbReference>
<dbReference type="InterPro" id="IPR013116">
    <property type="entry name" value="KARI_N"/>
</dbReference>
<dbReference type="InterPro" id="IPR037161">
    <property type="entry name" value="Semialdehyde_DH-like_C"/>
</dbReference>
<dbReference type="Proteomes" id="UP001519271">
    <property type="component" value="Unassembled WGS sequence"/>
</dbReference>
<protein>
    <recommendedName>
        <fullName evidence="5">Semialdehyde dehydrogenase</fullName>
    </recommendedName>
</protein>
<feature type="domain" description="KARI N-terminal Rossmann" evidence="1">
    <location>
        <begin position="5"/>
        <end position="91"/>
    </location>
</feature>
<name>A0ABS4G4E0_9CLOT</name>
<organism evidence="3 4">
    <name type="scientific">Youngiibacter multivorans</name>
    <dbReference type="NCBI Taxonomy" id="937251"/>
    <lineage>
        <taxon>Bacteria</taxon>
        <taxon>Bacillati</taxon>
        <taxon>Bacillota</taxon>
        <taxon>Clostridia</taxon>
        <taxon>Eubacteriales</taxon>
        <taxon>Clostridiaceae</taxon>
        <taxon>Youngiibacter</taxon>
    </lineage>
</organism>
<dbReference type="Gene3D" id="1.10.3640.10">
    <property type="entry name" value="Semialdehyde dehydrogenase-like, C-terminal"/>
    <property type="match status" value="1"/>
</dbReference>
<dbReference type="EMBL" id="JAGGKC010000014">
    <property type="protein sequence ID" value="MBP1919411.1"/>
    <property type="molecule type" value="Genomic_DNA"/>
</dbReference>
<accession>A0ABS4G4E0</accession>
<dbReference type="Gene3D" id="3.40.50.720">
    <property type="entry name" value="NAD(P)-binding Rossmann-like Domain"/>
    <property type="match status" value="1"/>
</dbReference>